<dbReference type="SUPFAM" id="SSF52058">
    <property type="entry name" value="L domain-like"/>
    <property type="match status" value="1"/>
</dbReference>
<evidence type="ECO:0000256" key="1">
    <source>
        <dbReference type="SAM" id="Coils"/>
    </source>
</evidence>
<keyword evidence="4" id="KW-1185">Reference proteome</keyword>
<dbReference type="Pfam" id="PF13306">
    <property type="entry name" value="LRR_5"/>
    <property type="match status" value="2"/>
</dbReference>
<feature type="region of interest" description="Disordered" evidence="2">
    <location>
        <begin position="535"/>
        <end position="572"/>
    </location>
</feature>
<protein>
    <recommendedName>
        <fullName evidence="5">Surface antigen BspA-like</fullName>
    </recommendedName>
</protein>
<feature type="coiled-coil region" evidence="1">
    <location>
        <begin position="326"/>
        <end position="367"/>
    </location>
</feature>
<proteinExistence type="predicted"/>
<gene>
    <name evidence="3" type="ORF">M9Y10_012292</name>
</gene>
<organism evidence="3 4">
    <name type="scientific">Tritrichomonas musculus</name>
    <dbReference type="NCBI Taxonomy" id="1915356"/>
    <lineage>
        <taxon>Eukaryota</taxon>
        <taxon>Metamonada</taxon>
        <taxon>Parabasalia</taxon>
        <taxon>Tritrichomonadida</taxon>
        <taxon>Tritrichomonadidae</taxon>
        <taxon>Tritrichomonas</taxon>
    </lineage>
</organism>
<keyword evidence="1" id="KW-0175">Coiled coil</keyword>
<evidence type="ECO:0008006" key="5">
    <source>
        <dbReference type="Google" id="ProtNLM"/>
    </source>
</evidence>
<dbReference type="InterPro" id="IPR026906">
    <property type="entry name" value="LRR_5"/>
</dbReference>
<dbReference type="InterPro" id="IPR032675">
    <property type="entry name" value="LRR_dom_sf"/>
</dbReference>
<sequence length="854" mass="97165">MNKEISFWLGEIPVKKNLTTDQIDKAMLPLMNKVELMNTSKLIIQSKAKLETFKQFIDFIINGKPPDIDKNNISEFISLSNEIGSEMAQTFFTDSMKKIGLKDNLLDDIIENKKEAIDNFALEQQIAIDLEYYIENHSEKLRKVPITTLYNVFNHKSRHLSNHDNAYEFIINSLKDANELEREQFCALINTLDGTKMSEEMINDAFVKKSEHFGYIPDMPDNFFAKLKDKADSCEQKYIEIEKQFKSIKAELESTIANIKQQADDNVNKIINEERQKIEKTFADEMRTQIEAQSLKFDNIQRDQIEQLTIGIKENKESFAKLSGAQDNLKNEINKLIINQEEMNKRIDQLFSEKAESDQKMADLQKSQEGFNLKIGSLLTEKKEAPSSQPKASQLLDQEIADLKRNQKDIYRKISDLTIKQTKIPPLAVKPSRSSADESKIQPVNQIQIDTMKNLNELKENQRYIDTTIKDLSNKQIEYNKSISKIEQNQKDINQRLLALEGKNNGTKEEAQPNEAKQPKTISRAAEYHKKMAEIRSGKSDQNKEIPIKHDINQSNSTEISSGSSLRTSQGPSIQVLSQISSLRRSESNPKAKGPYHLYSTNVNTLEINGKFNFENISQYIKSNDEVILHIQYAGLDSNLDRLKFTIDKAEAIKEQSKKVKLLLEINSDFKENTFPKYLIFDQLEITSNVKFLKPGLFSKSKALTSLEISTSLICIPRDLFKNCTSLKKVTFSVKDPTAELSINDSAFYGCSSLTEIAFPPKLKKIGNFAFSLCSSLLKITFPQESGFQIGSSAFKSCSKLTEVNIPSNCIKIGDSAFNDCRFLNKITVPASIIPTENEISRIANNKNLTINII</sequence>
<name>A0ABR2IC29_9EUKA</name>
<dbReference type="Proteomes" id="UP001470230">
    <property type="component" value="Unassembled WGS sequence"/>
</dbReference>
<dbReference type="InterPro" id="IPR053139">
    <property type="entry name" value="Surface_bspA-like"/>
</dbReference>
<feature type="coiled-coil region" evidence="1">
    <location>
        <begin position="469"/>
        <end position="503"/>
    </location>
</feature>
<reference evidence="3 4" key="1">
    <citation type="submission" date="2024-04" db="EMBL/GenBank/DDBJ databases">
        <title>Tritrichomonas musculus Genome.</title>
        <authorList>
            <person name="Alves-Ferreira E."/>
            <person name="Grigg M."/>
            <person name="Lorenzi H."/>
            <person name="Galac M."/>
        </authorList>
    </citation>
    <scope>NUCLEOTIDE SEQUENCE [LARGE SCALE GENOMIC DNA]</scope>
    <source>
        <strain evidence="3 4">EAF2021</strain>
    </source>
</reference>
<feature type="coiled-coil region" evidence="1">
    <location>
        <begin position="224"/>
        <end position="269"/>
    </location>
</feature>
<dbReference type="Gene3D" id="3.80.10.10">
    <property type="entry name" value="Ribonuclease Inhibitor"/>
    <property type="match status" value="3"/>
</dbReference>
<evidence type="ECO:0000256" key="2">
    <source>
        <dbReference type="SAM" id="MobiDB-lite"/>
    </source>
</evidence>
<dbReference type="PANTHER" id="PTHR45661">
    <property type="entry name" value="SURFACE ANTIGEN"/>
    <property type="match status" value="1"/>
</dbReference>
<evidence type="ECO:0000313" key="3">
    <source>
        <dbReference type="EMBL" id="KAK8860627.1"/>
    </source>
</evidence>
<feature type="compositionally biased region" description="Polar residues" evidence="2">
    <location>
        <begin position="553"/>
        <end position="572"/>
    </location>
</feature>
<accession>A0ABR2IC29</accession>
<evidence type="ECO:0000313" key="4">
    <source>
        <dbReference type="Proteomes" id="UP001470230"/>
    </source>
</evidence>
<feature type="compositionally biased region" description="Basic and acidic residues" evidence="2">
    <location>
        <begin position="535"/>
        <end position="552"/>
    </location>
</feature>
<dbReference type="PANTHER" id="PTHR45661:SF3">
    <property type="entry name" value="IG-LIKE DOMAIN-CONTAINING PROTEIN"/>
    <property type="match status" value="1"/>
</dbReference>
<comment type="caution">
    <text evidence="3">The sequence shown here is derived from an EMBL/GenBank/DDBJ whole genome shotgun (WGS) entry which is preliminary data.</text>
</comment>
<dbReference type="EMBL" id="JAPFFF010000018">
    <property type="protein sequence ID" value="KAK8860627.1"/>
    <property type="molecule type" value="Genomic_DNA"/>
</dbReference>